<dbReference type="Proteomes" id="UP001346149">
    <property type="component" value="Unassembled WGS sequence"/>
</dbReference>
<keyword evidence="2" id="KW-1185">Reference proteome</keyword>
<dbReference type="PANTHER" id="PTHR48040:SF35">
    <property type="entry name" value="ABC TRANSPORTER G FAMILY MEMBER 39-LIKE"/>
    <property type="match status" value="1"/>
</dbReference>
<comment type="caution">
    <text evidence="1">The sequence shown here is derived from an EMBL/GenBank/DDBJ whole genome shotgun (WGS) entry which is preliminary data.</text>
</comment>
<dbReference type="AlphaFoldDB" id="A0AAN7L2A7"/>
<gene>
    <name evidence="1" type="ORF">SAY86_005868</name>
</gene>
<evidence type="ECO:0000313" key="2">
    <source>
        <dbReference type="Proteomes" id="UP001346149"/>
    </source>
</evidence>
<dbReference type="EMBL" id="JAXQNO010000018">
    <property type="protein sequence ID" value="KAK4777180.1"/>
    <property type="molecule type" value="Genomic_DNA"/>
</dbReference>
<proteinExistence type="predicted"/>
<accession>A0AAN7L2A7</accession>
<sequence length="141" mass="16246">MSWSELGWCWNCFKMMESGDVYRAASSIWRTASSSGSRRGSAGNGLEVFPRSSREEYDDEEDLRWAALQKLPTFDRLRKGILVTGTDGSHEEVDILSIGMRERRFLLDRLVKDADEDNEKFLLKLKDRIDRTHAFMFSSGI</sequence>
<name>A0AAN7L2A7_TRANT</name>
<evidence type="ECO:0000313" key="1">
    <source>
        <dbReference type="EMBL" id="KAK4777180.1"/>
    </source>
</evidence>
<organism evidence="1 2">
    <name type="scientific">Trapa natans</name>
    <name type="common">Water chestnut</name>
    <dbReference type="NCBI Taxonomy" id="22666"/>
    <lineage>
        <taxon>Eukaryota</taxon>
        <taxon>Viridiplantae</taxon>
        <taxon>Streptophyta</taxon>
        <taxon>Embryophyta</taxon>
        <taxon>Tracheophyta</taxon>
        <taxon>Spermatophyta</taxon>
        <taxon>Magnoliopsida</taxon>
        <taxon>eudicotyledons</taxon>
        <taxon>Gunneridae</taxon>
        <taxon>Pentapetalae</taxon>
        <taxon>rosids</taxon>
        <taxon>malvids</taxon>
        <taxon>Myrtales</taxon>
        <taxon>Lythraceae</taxon>
        <taxon>Trapa</taxon>
    </lineage>
</organism>
<dbReference type="PANTHER" id="PTHR48040">
    <property type="entry name" value="PLEIOTROPIC DRUG RESISTANCE PROTEIN 1-LIKE ISOFORM X1"/>
    <property type="match status" value="1"/>
</dbReference>
<reference evidence="1 2" key="1">
    <citation type="journal article" date="2023" name="Hortic Res">
        <title>Pangenome of water caltrop reveals structural variations and asymmetric subgenome divergence after allopolyploidization.</title>
        <authorList>
            <person name="Zhang X."/>
            <person name="Chen Y."/>
            <person name="Wang L."/>
            <person name="Yuan Y."/>
            <person name="Fang M."/>
            <person name="Shi L."/>
            <person name="Lu R."/>
            <person name="Comes H.P."/>
            <person name="Ma Y."/>
            <person name="Chen Y."/>
            <person name="Huang G."/>
            <person name="Zhou Y."/>
            <person name="Zheng Z."/>
            <person name="Qiu Y."/>
        </authorList>
    </citation>
    <scope>NUCLEOTIDE SEQUENCE [LARGE SCALE GENOMIC DNA]</scope>
    <source>
        <strain evidence="1">F231</strain>
    </source>
</reference>
<protein>
    <submittedName>
        <fullName evidence="1">Uncharacterized protein</fullName>
    </submittedName>
</protein>